<dbReference type="InterPro" id="IPR043425">
    <property type="entry name" value="NusG-like"/>
</dbReference>
<name>A0ABU7GY67_9SPHI</name>
<dbReference type="CDD" id="cd09895">
    <property type="entry name" value="NGN_SP_UpxY"/>
    <property type="match status" value="1"/>
</dbReference>
<sequence>MENNKYNWYPVYTKSRSEKKVDLELRKKGIKTFLPLKKTERIWSDRKKIIDVALFPYYIFVFITPQEIPNVLNTNGVVRFIYFSGKIATMPLKQMNDLQLLLAIDSNLEIFNYDLTEGTPVKIIAGPFKDIFAEVVTINKTKNLVLQLKNLGYSVQIKTSIAYIEPIN</sequence>
<comment type="caution">
    <text evidence="5">The sequence shown here is derived from an EMBL/GenBank/DDBJ whole genome shotgun (WGS) entry which is preliminary data.</text>
</comment>
<dbReference type="PANTHER" id="PTHR30265">
    <property type="entry name" value="RHO-INTERACTING TRANSCRIPTION TERMINATION FACTOR NUSG"/>
    <property type="match status" value="1"/>
</dbReference>
<evidence type="ECO:0000256" key="3">
    <source>
        <dbReference type="ARBA" id="ARBA00023163"/>
    </source>
</evidence>
<dbReference type="RefSeq" id="WP_330144830.1">
    <property type="nucleotide sequence ID" value="NZ_JAZDQU010000001.1"/>
</dbReference>
<reference evidence="5 6" key="1">
    <citation type="submission" date="2024-01" db="EMBL/GenBank/DDBJ databases">
        <title>Pedobacter sp. nov., isolated from oil-contaminated soil.</title>
        <authorList>
            <person name="Le N.T.T."/>
        </authorList>
    </citation>
    <scope>NUCLEOTIDE SEQUENCE [LARGE SCALE GENOMIC DNA]</scope>
    <source>
        <strain evidence="5 6">VNH31</strain>
    </source>
</reference>
<dbReference type="Proteomes" id="UP001337681">
    <property type="component" value="Unassembled WGS sequence"/>
</dbReference>
<keyword evidence="6" id="KW-1185">Reference proteome</keyword>
<keyword evidence="2" id="KW-0805">Transcription regulation</keyword>
<keyword evidence="1" id="KW-0889">Transcription antitermination</keyword>
<gene>
    <name evidence="5" type="ORF">VRU49_00605</name>
</gene>
<dbReference type="Gene3D" id="3.30.70.940">
    <property type="entry name" value="NusG, N-terminal domain"/>
    <property type="match status" value="1"/>
</dbReference>
<keyword evidence="3" id="KW-0804">Transcription</keyword>
<accession>A0ABU7GY67</accession>
<organism evidence="5 6">
    <name type="scientific">Pedobacter flavus</name>
    <dbReference type="NCBI Taxonomy" id="3113906"/>
    <lineage>
        <taxon>Bacteria</taxon>
        <taxon>Pseudomonadati</taxon>
        <taxon>Bacteroidota</taxon>
        <taxon>Sphingobacteriia</taxon>
        <taxon>Sphingobacteriales</taxon>
        <taxon>Sphingobacteriaceae</taxon>
        <taxon>Pedobacter</taxon>
    </lineage>
</organism>
<evidence type="ECO:0000259" key="4">
    <source>
        <dbReference type="Pfam" id="PF02357"/>
    </source>
</evidence>
<evidence type="ECO:0000313" key="6">
    <source>
        <dbReference type="Proteomes" id="UP001337681"/>
    </source>
</evidence>
<dbReference type="EMBL" id="JAZDQU010000001">
    <property type="protein sequence ID" value="MEE1883905.1"/>
    <property type="molecule type" value="Genomic_DNA"/>
</dbReference>
<feature type="domain" description="NusG-like N-terminal" evidence="4">
    <location>
        <begin position="7"/>
        <end position="98"/>
    </location>
</feature>
<evidence type="ECO:0000256" key="2">
    <source>
        <dbReference type="ARBA" id="ARBA00023015"/>
    </source>
</evidence>
<dbReference type="InterPro" id="IPR036735">
    <property type="entry name" value="NGN_dom_sf"/>
</dbReference>
<dbReference type="InterPro" id="IPR006645">
    <property type="entry name" value="NGN-like_dom"/>
</dbReference>
<dbReference type="Pfam" id="PF02357">
    <property type="entry name" value="NusG"/>
    <property type="match status" value="1"/>
</dbReference>
<dbReference type="SUPFAM" id="SSF82679">
    <property type="entry name" value="N-utilization substance G protein NusG, N-terminal domain"/>
    <property type="match status" value="1"/>
</dbReference>
<dbReference type="InterPro" id="IPR008991">
    <property type="entry name" value="Translation_prot_SH3-like_sf"/>
</dbReference>
<protein>
    <submittedName>
        <fullName evidence="5">UpxY family transcription antiterminator</fullName>
    </submittedName>
</protein>
<evidence type="ECO:0000313" key="5">
    <source>
        <dbReference type="EMBL" id="MEE1883905.1"/>
    </source>
</evidence>
<dbReference type="NCBIfam" id="NF033644">
    <property type="entry name" value="antiterm_UpxY"/>
    <property type="match status" value="1"/>
</dbReference>
<evidence type="ECO:0000256" key="1">
    <source>
        <dbReference type="ARBA" id="ARBA00022814"/>
    </source>
</evidence>
<dbReference type="PANTHER" id="PTHR30265:SF4">
    <property type="entry name" value="KOW MOTIF FAMILY PROTEIN, EXPRESSED"/>
    <property type="match status" value="1"/>
</dbReference>
<proteinExistence type="predicted"/>
<dbReference type="SUPFAM" id="SSF50104">
    <property type="entry name" value="Translation proteins SH3-like domain"/>
    <property type="match status" value="1"/>
</dbReference>